<keyword evidence="4 9" id="KW-0997">Cell inner membrane</keyword>
<comment type="function">
    <text evidence="9">Part of the tripartite ATP-independent periplasmic (TRAP) transport system.</text>
</comment>
<sequence>MKETFLRIERFTSSLAMAGACLMLVIASALGMFQIVTRFVLEQPAEWSEILIRLSLIWMVFLGIPLAFRQGAMVSVDVVYRTVPPKARRVLDWMVALASLILVGVILWWGWDYAVRGKVQSMAGLESISMFWGYLALPVGALFSILGVIGNLLDPQRHELETAQ</sequence>
<comment type="subcellular location">
    <subcellularLocation>
        <location evidence="1 9">Cell inner membrane</location>
        <topology evidence="1 9">Multi-pass membrane protein</topology>
    </subcellularLocation>
</comment>
<evidence type="ECO:0000256" key="7">
    <source>
        <dbReference type="ARBA" id="ARBA00023136"/>
    </source>
</evidence>
<keyword evidence="12" id="KW-1185">Reference proteome</keyword>
<evidence type="ECO:0000256" key="6">
    <source>
        <dbReference type="ARBA" id="ARBA00022989"/>
    </source>
</evidence>
<evidence type="ECO:0000256" key="1">
    <source>
        <dbReference type="ARBA" id="ARBA00004429"/>
    </source>
</evidence>
<evidence type="ECO:0000256" key="9">
    <source>
        <dbReference type="RuleBase" id="RU369079"/>
    </source>
</evidence>
<evidence type="ECO:0000256" key="2">
    <source>
        <dbReference type="ARBA" id="ARBA00022448"/>
    </source>
</evidence>
<accession>A0A923MWB0</accession>
<organism evidence="11 12">
    <name type="scientific">Ramlibacter cellulosilyticus</name>
    <dbReference type="NCBI Taxonomy" id="2764187"/>
    <lineage>
        <taxon>Bacteria</taxon>
        <taxon>Pseudomonadati</taxon>
        <taxon>Pseudomonadota</taxon>
        <taxon>Betaproteobacteria</taxon>
        <taxon>Burkholderiales</taxon>
        <taxon>Comamonadaceae</taxon>
        <taxon>Ramlibacter</taxon>
    </lineage>
</organism>
<evidence type="ECO:0000256" key="4">
    <source>
        <dbReference type="ARBA" id="ARBA00022519"/>
    </source>
</evidence>
<dbReference type="EMBL" id="JACORT010000008">
    <property type="protein sequence ID" value="MBC5784927.1"/>
    <property type="molecule type" value="Genomic_DNA"/>
</dbReference>
<dbReference type="GO" id="GO:0015740">
    <property type="term" value="P:C4-dicarboxylate transport"/>
    <property type="evidence" value="ECO:0007669"/>
    <property type="project" value="TreeGrafter"/>
</dbReference>
<feature type="domain" description="Tripartite ATP-independent periplasmic transporters DctQ component" evidence="10">
    <location>
        <begin position="30"/>
        <end position="154"/>
    </location>
</feature>
<keyword evidence="5 9" id="KW-0812">Transmembrane</keyword>
<feature type="transmembrane region" description="Helical" evidence="9">
    <location>
        <begin position="50"/>
        <end position="69"/>
    </location>
</feature>
<dbReference type="Proteomes" id="UP000608513">
    <property type="component" value="Unassembled WGS sequence"/>
</dbReference>
<dbReference type="PANTHER" id="PTHR35011:SF2">
    <property type="entry name" value="2,3-DIKETO-L-GULONATE TRAP TRANSPORTER SMALL PERMEASE PROTEIN YIAM"/>
    <property type="match status" value="1"/>
</dbReference>
<dbReference type="GO" id="GO:0005886">
    <property type="term" value="C:plasma membrane"/>
    <property type="evidence" value="ECO:0007669"/>
    <property type="project" value="UniProtKB-SubCell"/>
</dbReference>
<evidence type="ECO:0000313" key="12">
    <source>
        <dbReference type="Proteomes" id="UP000608513"/>
    </source>
</evidence>
<feature type="transmembrane region" description="Helical" evidence="9">
    <location>
        <begin position="131"/>
        <end position="153"/>
    </location>
</feature>
<dbReference type="PANTHER" id="PTHR35011">
    <property type="entry name" value="2,3-DIKETO-L-GULONATE TRAP TRANSPORTER SMALL PERMEASE PROTEIN YIAM"/>
    <property type="match status" value="1"/>
</dbReference>
<gene>
    <name evidence="11" type="ORF">H8N03_18415</name>
</gene>
<evidence type="ECO:0000256" key="8">
    <source>
        <dbReference type="ARBA" id="ARBA00038436"/>
    </source>
</evidence>
<evidence type="ECO:0000313" key="11">
    <source>
        <dbReference type="EMBL" id="MBC5784927.1"/>
    </source>
</evidence>
<keyword evidence="6 9" id="KW-1133">Transmembrane helix</keyword>
<evidence type="ECO:0000259" key="10">
    <source>
        <dbReference type="Pfam" id="PF04290"/>
    </source>
</evidence>
<dbReference type="AlphaFoldDB" id="A0A923MWB0"/>
<keyword evidence="3" id="KW-1003">Cell membrane</keyword>
<protein>
    <recommendedName>
        <fullName evidence="9">TRAP transporter small permease protein</fullName>
    </recommendedName>
</protein>
<dbReference type="RefSeq" id="WP_187077665.1">
    <property type="nucleotide sequence ID" value="NZ_JACORT010000008.1"/>
</dbReference>
<feature type="transmembrane region" description="Helical" evidence="9">
    <location>
        <begin position="90"/>
        <end position="111"/>
    </location>
</feature>
<comment type="similarity">
    <text evidence="8 9">Belongs to the TRAP transporter small permease family.</text>
</comment>
<dbReference type="InterPro" id="IPR055348">
    <property type="entry name" value="DctQ"/>
</dbReference>
<dbReference type="GO" id="GO:0022857">
    <property type="term" value="F:transmembrane transporter activity"/>
    <property type="evidence" value="ECO:0007669"/>
    <property type="project" value="UniProtKB-UniRule"/>
</dbReference>
<evidence type="ECO:0000256" key="5">
    <source>
        <dbReference type="ARBA" id="ARBA00022692"/>
    </source>
</evidence>
<feature type="transmembrane region" description="Helical" evidence="9">
    <location>
        <begin position="12"/>
        <end position="30"/>
    </location>
</feature>
<comment type="caution">
    <text evidence="11">The sequence shown here is derived from an EMBL/GenBank/DDBJ whole genome shotgun (WGS) entry which is preliminary data.</text>
</comment>
<dbReference type="InterPro" id="IPR007387">
    <property type="entry name" value="TRAP_DctQ"/>
</dbReference>
<keyword evidence="2 9" id="KW-0813">Transport</keyword>
<reference evidence="11" key="1">
    <citation type="submission" date="2020-08" db="EMBL/GenBank/DDBJ databases">
        <title>Ramlibacter sp. USB13 16S ribosomal RNA gene genome sequencing and assembly.</title>
        <authorList>
            <person name="Kang M."/>
        </authorList>
    </citation>
    <scope>NUCLEOTIDE SEQUENCE</scope>
    <source>
        <strain evidence="11">USB13</strain>
    </source>
</reference>
<dbReference type="Pfam" id="PF04290">
    <property type="entry name" value="DctQ"/>
    <property type="match status" value="1"/>
</dbReference>
<name>A0A923MWB0_9BURK</name>
<dbReference type="PROSITE" id="PS51257">
    <property type="entry name" value="PROKAR_LIPOPROTEIN"/>
    <property type="match status" value="1"/>
</dbReference>
<comment type="subunit">
    <text evidence="9">The complex comprises the extracytoplasmic solute receptor protein and the two transmembrane proteins.</text>
</comment>
<evidence type="ECO:0000256" key="3">
    <source>
        <dbReference type="ARBA" id="ARBA00022475"/>
    </source>
</evidence>
<keyword evidence="7 9" id="KW-0472">Membrane</keyword>
<proteinExistence type="inferred from homology"/>